<comment type="caution">
    <text evidence="9">The sequence shown here is derived from an EMBL/GenBank/DDBJ whole genome shotgun (WGS) entry which is preliminary data.</text>
</comment>
<gene>
    <name evidence="9" type="ORF">GKO32_21285</name>
</gene>
<dbReference type="UniPathway" id="UPA00193"/>
<keyword evidence="5 8" id="KW-0274">FAD</keyword>
<keyword evidence="10" id="KW-1185">Reference proteome</keyword>
<keyword evidence="4 8" id="KW-0285">Flavoprotein</keyword>
<evidence type="ECO:0000256" key="4">
    <source>
        <dbReference type="ARBA" id="ARBA00022630"/>
    </source>
</evidence>
<evidence type="ECO:0000256" key="3">
    <source>
        <dbReference type="ARBA" id="ARBA00006743"/>
    </source>
</evidence>
<dbReference type="PANTHER" id="PTHR45754">
    <property type="entry name" value="METHYLENETETRAHYDROFOLATE REDUCTASE"/>
    <property type="match status" value="1"/>
</dbReference>
<evidence type="ECO:0000256" key="8">
    <source>
        <dbReference type="RuleBase" id="RU003862"/>
    </source>
</evidence>
<dbReference type="PANTHER" id="PTHR45754:SF3">
    <property type="entry name" value="METHYLENETETRAHYDROFOLATE REDUCTASE (NADPH)"/>
    <property type="match status" value="1"/>
</dbReference>
<evidence type="ECO:0000256" key="6">
    <source>
        <dbReference type="ARBA" id="ARBA00023002"/>
    </source>
</evidence>
<dbReference type="RefSeq" id="WP_154758652.1">
    <property type="nucleotide sequence ID" value="NZ_WMBA01000035.1"/>
</dbReference>
<dbReference type="EMBL" id="WMBA01000035">
    <property type="protein sequence ID" value="MTD56487.1"/>
    <property type="molecule type" value="Genomic_DNA"/>
</dbReference>
<dbReference type="GO" id="GO:0106312">
    <property type="term" value="F:methylenetetrahydrofolate reductase (NADH) activity"/>
    <property type="evidence" value="ECO:0007669"/>
    <property type="project" value="UniProtKB-EC"/>
</dbReference>
<evidence type="ECO:0000256" key="5">
    <source>
        <dbReference type="ARBA" id="ARBA00022827"/>
    </source>
</evidence>
<accession>A0A6N7YTW4</accession>
<name>A0A6N7YTW4_9PSEU</name>
<dbReference type="Gene3D" id="3.20.20.220">
    <property type="match status" value="1"/>
</dbReference>
<reference evidence="9 10" key="1">
    <citation type="submission" date="2019-11" db="EMBL/GenBank/DDBJ databases">
        <title>Draft genome of Amycolatopsis RM579.</title>
        <authorList>
            <person name="Duangmal K."/>
            <person name="Mingma R."/>
        </authorList>
    </citation>
    <scope>NUCLEOTIDE SEQUENCE [LARGE SCALE GENOMIC DNA]</scope>
    <source>
        <strain evidence="9 10">RM579</strain>
    </source>
</reference>
<dbReference type="Proteomes" id="UP000440096">
    <property type="component" value="Unassembled WGS sequence"/>
</dbReference>
<evidence type="ECO:0000313" key="10">
    <source>
        <dbReference type="Proteomes" id="UP000440096"/>
    </source>
</evidence>
<dbReference type="InterPro" id="IPR003171">
    <property type="entry name" value="Mehydrof_redctse-like"/>
</dbReference>
<protein>
    <recommendedName>
        <fullName evidence="8">Methylenetetrahydrofolate reductase</fullName>
    </recommendedName>
</protein>
<proteinExistence type="inferred from homology"/>
<evidence type="ECO:0000313" key="9">
    <source>
        <dbReference type="EMBL" id="MTD56487.1"/>
    </source>
</evidence>
<dbReference type="InterPro" id="IPR029041">
    <property type="entry name" value="FAD-linked_oxidoreductase-like"/>
</dbReference>
<dbReference type="AlphaFoldDB" id="A0A6N7YTW4"/>
<sequence length="280" mass="30238">MDARFAPRASRFEILPFGGATAAALELAEPVTITVTCSPRHGIDRTVEIAARLAAHGHDAVVHLAARQVLGPGHLDELAEQMGEAGIRDVFVIGGDVTEPAGPYDSALPVLEMLNDHRRRPARLGIGAYPEGHPLISPPTLRHALAEKAKLADYAVTQICFDPNHLLAWISELRTSGISVPLFAGVPGAVDRKRLLEISMRVGVGPSISFLRKQKGLRRLLSSPLQAAHRLHRAIAPWLGDPALGLAGLHWYTFNRLAQTIRLEKSELGAVFDDEASEGQ</sequence>
<dbReference type="Pfam" id="PF02219">
    <property type="entry name" value="MTHFR"/>
    <property type="match status" value="1"/>
</dbReference>
<dbReference type="GO" id="GO:0071949">
    <property type="term" value="F:FAD binding"/>
    <property type="evidence" value="ECO:0007669"/>
    <property type="project" value="TreeGrafter"/>
</dbReference>
<evidence type="ECO:0000256" key="2">
    <source>
        <dbReference type="ARBA" id="ARBA00004777"/>
    </source>
</evidence>
<dbReference type="GO" id="GO:0035999">
    <property type="term" value="P:tetrahydrofolate interconversion"/>
    <property type="evidence" value="ECO:0007669"/>
    <property type="project" value="UniProtKB-UniPathway"/>
</dbReference>
<evidence type="ECO:0000256" key="1">
    <source>
        <dbReference type="ARBA" id="ARBA00001974"/>
    </source>
</evidence>
<dbReference type="GO" id="GO:0005829">
    <property type="term" value="C:cytosol"/>
    <property type="evidence" value="ECO:0007669"/>
    <property type="project" value="TreeGrafter"/>
</dbReference>
<organism evidence="9 10">
    <name type="scientific">Amycolatopsis pithecellobii</name>
    <dbReference type="NCBI Taxonomy" id="664692"/>
    <lineage>
        <taxon>Bacteria</taxon>
        <taxon>Bacillati</taxon>
        <taxon>Actinomycetota</taxon>
        <taxon>Actinomycetes</taxon>
        <taxon>Pseudonocardiales</taxon>
        <taxon>Pseudonocardiaceae</taxon>
        <taxon>Amycolatopsis</taxon>
    </lineage>
</organism>
<keyword evidence="6 8" id="KW-0560">Oxidoreductase</keyword>
<comment type="pathway">
    <text evidence="2 8">One-carbon metabolism; tetrahydrofolate interconversion.</text>
</comment>
<dbReference type="OrthoDB" id="9812555at2"/>
<evidence type="ECO:0000256" key="7">
    <source>
        <dbReference type="ARBA" id="ARBA00048628"/>
    </source>
</evidence>
<dbReference type="SUPFAM" id="SSF51730">
    <property type="entry name" value="FAD-linked oxidoreductase"/>
    <property type="match status" value="1"/>
</dbReference>
<comment type="similarity">
    <text evidence="3 8">Belongs to the methylenetetrahydrofolate reductase family.</text>
</comment>
<dbReference type="GO" id="GO:0009086">
    <property type="term" value="P:methionine biosynthetic process"/>
    <property type="evidence" value="ECO:0007669"/>
    <property type="project" value="TreeGrafter"/>
</dbReference>
<comment type="cofactor">
    <cofactor evidence="1 8">
        <name>FAD</name>
        <dbReference type="ChEBI" id="CHEBI:57692"/>
    </cofactor>
</comment>
<comment type="catalytic activity">
    <reaction evidence="7">
        <text>(6S)-5-methyl-5,6,7,8-tetrahydrofolate + NAD(+) = (6R)-5,10-methylene-5,6,7,8-tetrahydrofolate + NADH + H(+)</text>
        <dbReference type="Rhea" id="RHEA:19821"/>
        <dbReference type="ChEBI" id="CHEBI:15378"/>
        <dbReference type="ChEBI" id="CHEBI:15636"/>
        <dbReference type="ChEBI" id="CHEBI:18608"/>
        <dbReference type="ChEBI" id="CHEBI:57540"/>
        <dbReference type="ChEBI" id="CHEBI:57945"/>
        <dbReference type="EC" id="1.5.1.54"/>
    </reaction>
    <physiologicalReaction direction="right-to-left" evidence="7">
        <dbReference type="Rhea" id="RHEA:19823"/>
    </physiologicalReaction>
</comment>